<feature type="region of interest" description="Disordered" evidence="1">
    <location>
        <begin position="1"/>
        <end position="108"/>
    </location>
</feature>
<organism evidence="2 3">
    <name type="scientific">Nakamurella panacisegetis</name>
    <dbReference type="NCBI Taxonomy" id="1090615"/>
    <lineage>
        <taxon>Bacteria</taxon>
        <taxon>Bacillati</taxon>
        <taxon>Actinomycetota</taxon>
        <taxon>Actinomycetes</taxon>
        <taxon>Nakamurellales</taxon>
        <taxon>Nakamurellaceae</taxon>
        <taxon>Nakamurella</taxon>
    </lineage>
</organism>
<keyword evidence="3" id="KW-1185">Reference proteome</keyword>
<dbReference type="SUPFAM" id="SSF69318">
    <property type="entry name" value="Integrin alpha N-terminal domain"/>
    <property type="match status" value="1"/>
</dbReference>
<evidence type="ECO:0000313" key="3">
    <source>
        <dbReference type="Proteomes" id="UP000198741"/>
    </source>
</evidence>
<protein>
    <submittedName>
        <fullName evidence="2">Uncharacterized protein</fullName>
    </submittedName>
</protein>
<evidence type="ECO:0000256" key="1">
    <source>
        <dbReference type="SAM" id="MobiDB-lite"/>
    </source>
</evidence>
<dbReference type="AlphaFoldDB" id="A0A1H0MCC5"/>
<gene>
    <name evidence="2" type="ORF">SAMN04515671_1976</name>
</gene>
<dbReference type="STRING" id="1090615.SAMN04515671_1976"/>
<reference evidence="2 3" key="1">
    <citation type="submission" date="2016-10" db="EMBL/GenBank/DDBJ databases">
        <authorList>
            <person name="de Groot N.N."/>
        </authorList>
    </citation>
    <scope>NUCLEOTIDE SEQUENCE [LARGE SCALE GENOMIC DNA]</scope>
    <source>
        <strain evidence="3">P4-7,KCTC 19426,CECT 7604</strain>
    </source>
</reference>
<dbReference type="InterPro" id="IPR028994">
    <property type="entry name" value="Integrin_alpha_N"/>
</dbReference>
<sequence length="282" mass="28275">MFTDADPADHFGSEPDVPPDHLEALSAAAFDDHDYPGVPGEHIGAAAAGDADGDGESAPAHGAEFVPTTEAEPSAPGPAPGADPPATHTAPDIVYTSLGGGTTDLGPPVEDLDGDGIAESVAVHTAAGDILVLSDTDGDGHPDQMIQIDPTTGTATWAVPDDHGGWDVVQTGHVDADGIVVVDHAQQTPAHVAARTDPDRGDVEVAVGGRSFDAGPATIDSDGDGVPDTVKVAGPGGSTLYYRDSDGDGVADRAWTTDPSGQVTANYTLEHDGTWAASGSAP</sequence>
<accession>A0A1H0MCC5</accession>
<dbReference type="OrthoDB" id="3371160at2"/>
<evidence type="ECO:0000313" key="2">
    <source>
        <dbReference type="EMBL" id="SDO78128.1"/>
    </source>
</evidence>
<dbReference type="RefSeq" id="WP_090475805.1">
    <property type="nucleotide sequence ID" value="NZ_LT629710.1"/>
</dbReference>
<proteinExistence type="predicted"/>
<name>A0A1H0MCC5_9ACTN</name>
<feature type="compositionally biased region" description="Basic and acidic residues" evidence="1">
    <location>
        <begin position="7"/>
        <end position="23"/>
    </location>
</feature>
<dbReference type="Proteomes" id="UP000198741">
    <property type="component" value="Chromosome I"/>
</dbReference>
<dbReference type="EMBL" id="LT629710">
    <property type="protein sequence ID" value="SDO78128.1"/>
    <property type="molecule type" value="Genomic_DNA"/>
</dbReference>